<gene>
    <name evidence="9" type="ORF">GSBLH_T00004349001</name>
</gene>
<dbReference type="Proteomes" id="UP000008312">
    <property type="component" value="Unassembled WGS sequence"/>
</dbReference>
<dbReference type="InterPro" id="IPR041653">
    <property type="entry name" value="Importin_rep_4"/>
</dbReference>
<evidence type="ECO:0000313" key="10">
    <source>
        <dbReference type="Proteomes" id="UP000008312"/>
    </source>
</evidence>
<comment type="subcellular location">
    <subcellularLocation>
        <location evidence="2">Cytoplasm</location>
    </subcellularLocation>
    <subcellularLocation>
        <location evidence="1">Nucleus</location>
    </subcellularLocation>
</comment>
<dbReference type="OrthoDB" id="543373at2759"/>
<dbReference type="GO" id="GO:0006606">
    <property type="term" value="P:protein import into nucleus"/>
    <property type="evidence" value="ECO:0007669"/>
    <property type="project" value="InterPro"/>
</dbReference>
<name>D8M996_BLAHO</name>
<keyword evidence="4" id="KW-0963">Cytoplasm</keyword>
<dbReference type="FunCoup" id="D8M996">
    <property type="interactions" value="494"/>
</dbReference>
<dbReference type="OMA" id="HHISIVE"/>
<evidence type="ECO:0000256" key="1">
    <source>
        <dbReference type="ARBA" id="ARBA00004123"/>
    </source>
</evidence>
<dbReference type="SUPFAM" id="SSF48371">
    <property type="entry name" value="ARM repeat"/>
    <property type="match status" value="2"/>
</dbReference>
<keyword evidence="7" id="KW-0539">Nucleus</keyword>
<dbReference type="InterPro" id="IPR057672">
    <property type="entry name" value="TPR_IPO4/5"/>
</dbReference>
<dbReference type="GeneID" id="24921380"/>
<dbReference type="InterPro" id="IPR011989">
    <property type="entry name" value="ARM-like"/>
</dbReference>
<keyword evidence="6" id="KW-0653">Protein transport</keyword>
<dbReference type="PANTHER" id="PTHR10527">
    <property type="entry name" value="IMPORTIN BETA"/>
    <property type="match status" value="1"/>
</dbReference>
<keyword evidence="5" id="KW-0677">Repeat</keyword>
<dbReference type="RefSeq" id="XP_012898683.1">
    <property type="nucleotide sequence ID" value="XM_013043229.1"/>
</dbReference>
<reference evidence="9" key="1">
    <citation type="submission" date="2010-02" db="EMBL/GenBank/DDBJ databases">
        <title>Sequencing and annotation of the Blastocystis hominis genome.</title>
        <authorList>
            <person name="Wincker P."/>
        </authorList>
    </citation>
    <scope>NUCLEOTIDE SEQUENCE</scope>
    <source>
        <strain evidence="9">Singapore isolate B</strain>
    </source>
</reference>
<dbReference type="Pfam" id="PF02985">
    <property type="entry name" value="HEAT"/>
    <property type="match status" value="1"/>
</dbReference>
<evidence type="ECO:0000256" key="4">
    <source>
        <dbReference type="ARBA" id="ARBA00022490"/>
    </source>
</evidence>
<evidence type="ECO:0000256" key="6">
    <source>
        <dbReference type="ARBA" id="ARBA00022927"/>
    </source>
</evidence>
<keyword evidence="3" id="KW-0813">Transport</keyword>
<dbReference type="InterPro" id="IPR000357">
    <property type="entry name" value="HEAT"/>
</dbReference>
<dbReference type="InterPro" id="IPR040122">
    <property type="entry name" value="Importin_beta"/>
</dbReference>
<proteinExistence type="predicted"/>
<evidence type="ECO:0000313" key="9">
    <source>
        <dbReference type="EMBL" id="CBK24635.2"/>
    </source>
</evidence>
<dbReference type="GO" id="GO:0005634">
    <property type="term" value="C:nucleus"/>
    <property type="evidence" value="ECO:0007669"/>
    <property type="project" value="UniProtKB-SubCell"/>
</dbReference>
<dbReference type="InParanoid" id="D8M996"/>
<evidence type="ECO:0000256" key="7">
    <source>
        <dbReference type="ARBA" id="ARBA00023242"/>
    </source>
</evidence>
<dbReference type="EMBL" id="FN668688">
    <property type="protein sequence ID" value="CBK24635.2"/>
    <property type="molecule type" value="Genomic_DNA"/>
</dbReference>
<dbReference type="Gene3D" id="1.25.10.10">
    <property type="entry name" value="Leucine-rich Repeat Variant"/>
    <property type="match status" value="1"/>
</dbReference>
<evidence type="ECO:0000256" key="3">
    <source>
        <dbReference type="ARBA" id="ARBA00022448"/>
    </source>
</evidence>
<dbReference type="GO" id="GO:0005737">
    <property type="term" value="C:cytoplasm"/>
    <property type="evidence" value="ECO:0007669"/>
    <property type="project" value="UniProtKB-SubCell"/>
</dbReference>
<sequence>MENLLHRLLGGDNAKREAAERVINELEKQPEEYMISLISVLRTSTLSSVRNLACILIRQNLNVSEEGLWLKLDHNFQCSFRNELLQLLETEKELNVREKICQCIGELGLNLLENNTWPELLPILLSLSQSLDPATQLSGLTILHYIVPYFASMDRDDIPSLVALFHQTLQQHEQPLIQVETCRAVCSLLSKLETNDTIQFVTLIPLILRALSDMLNREHTEFACEIIRAMSDLVEVHATFFKQNLESLIQAMVSIARSKALDDDTRQASLEFLTLLIENSPNMIRSLPTSVLLTPLLQILFSILVEIDPDPAHTWEQDETEPDEAEPSMFNYTLGVLARVSQAIRGRVFLPPLYALIDRSMHNADWRYRHAVMYTLCQVGEIVTDETQRRQIAHYVITSFQDAHPRVRYASVRCLGQLATDFQPFLQHELSVSALTAIFSLLHADQPVRVRFITAAALINFVDGADPAVLQPVLGDMLHALLDALPSSPILVQKQILAAIASIADCVGAALAPFYPAVMPVIKPLYTQPSEAAERLGDSTERSSYRSTALECITCVGAAAEVPQYRQDARDVLEVMYREGMGEVEESSEMKNAMMSAWGRMCSALKEDFLPYVDMIVPILLKTAKQEVETPEELDDFLDEFDEDTDNIRTNAMEEKAIACRTLALLLNTLHCGLASYLPAITQTLPPLLNSTFDDIKMAALVSIPDLLTAISETIQDPASVESYRQTFLSLIDLLLSFIADESELDMLLPALQTLFYCMPRAVLQRNGPIPIMQGAEVARIIEVLHAALKASFERRAILSADVEREDWDEEEVEEFKEIEEGENQSHYWIASILGELLNGHSDFALPLIHEILLPDLFDCCDPSRTAGDRIVALVVMEKIVEYCGKDALSYYPQFLPIFRRELRVPDASIREVAAQALSLAAEFGGELLWDTAESCVRELQSALEDPAAAEACYAEANQWGIVAMGKLGFYCAPAISTLPAVYRFWLDRLPIEDADLLEICLSVMCALLEKGDVAFLGDTQQNVPRVLQVLCESLGRLGNAAAEQQVLRMIKTIEMQASPELMNALWNVLGSKAETIRQKLQSV</sequence>
<dbReference type="AlphaFoldDB" id="D8M996"/>
<keyword evidence="10" id="KW-1185">Reference proteome</keyword>
<evidence type="ECO:0000256" key="5">
    <source>
        <dbReference type="ARBA" id="ARBA00022737"/>
    </source>
</evidence>
<dbReference type="Pfam" id="PF18808">
    <property type="entry name" value="Importin_rep_4"/>
    <property type="match status" value="1"/>
</dbReference>
<accession>D8M996</accession>
<dbReference type="InterPro" id="IPR016024">
    <property type="entry name" value="ARM-type_fold"/>
</dbReference>
<evidence type="ECO:0000259" key="8">
    <source>
        <dbReference type="Pfam" id="PF25780"/>
    </source>
</evidence>
<organism evidence="9">
    <name type="scientific">Blastocystis hominis</name>
    <dbReference type="NCBI Taxonomy" id="12968"/>
    <lineage>
        <taxon>Eukaryota</taxon>
        <taxon>Sar</taxon>
        <taxon>Stramenopiles</taxon>
        <taxon>Bigyra</taxon>
        <taxon>Opalozoa</taxon>
        <taxon>Opalinata</taxon>
        <taxon>Blastocystidae</taxon>
        <taxon>Blastocystis</taxon>
    </lineage>
</organism>
<dbReference type="Pfam" id="PF25780">
    <property type="entry name" value="TPR_IPO5"/>
    <property type="match status" value="1"/>
</dbReference>
<feature type="domain" description="IPO4/5-like TPR repeats" evidence="8">
    <location>
        <begin position="95"/>
        <end position="250"/>
    </location>
</feature>
<evidence type="ECO:0000256" key="2">
    <source>
        <dbReference type="ARBA" id="ARBA00004496"/>
    </source>
</evidence>
<protein>
    <recommendedName>
        <fullName evidence="8">IPO4/5-like TPR repeats domain-containing protein</fullName>
    </recommendedName>
</protein>